<accession>A0A1I7L815</accession>
<sequence>MNSPDNHASERALAFVTQAAKRRAHAELRARQWRTDGEAALKDGNAAWAEDCFEKARYWQGKASEIDGYGLALAPDR</sequence>
<gene>
    <name evidence="1" type="ORF">SAMN05216552_1024101</name>
</gene>
<proteinExistence type="predicted"/>
<protein>
    <submittedName>
        <fullName evidence="1">Uncharacterized protein</fullName>
    </submittedName>
</protein>
<dbReference type="Proteomes" id="UP000199391">
    <property type="component" value="Unassembled WGS sequence"/>
</dbReference>
<organism evidence="1 2">
    <name type="scientific">Pseudoduganella namucuonensis</name>
    <dbReference type="NCBI Taxonomy" id="1035707"/>
    <lineage>
        <taxon>Bacteria</taxon>
        <taxon>Pseudomonadati</taxon>
        <taxon>Pseudomonadota</taxon>
        <taxon>Betaproteobacteria</taxon>
        <taxon>Burkholderiales</taxon>
        <taxon>Oxalobacteraceae</taxon>
        <taxon>Telluria group</taxon>
        <taxon>Pseudoduganella</taxon>
    </lineage>
</organism>
<dbReference type="AlphaFoldDB" id="A0A1I7L815"/>
<dbReference type="RefSeq" id="WP_093557869.1">
    <property type="nucleotide sequence ID" value="NZ_FPBO01000024.1"/>
</dbReference>
<evidence type="ECO:0000313" key="1">
    <source>
        <dbReference type="EMBL" id="SFV05877.1"/>
    </source>
</evidence>
<dbReference type="EMBL" id="FPBO01000024">
    <property type="protein sequence ID" value="SFV05877.1"/>
    <property type="molecule type" value="Genomic_DNA"/>
</dbReference>
<keyword evidence="2" id="KW-1185">Reference proteome</keyword>
<reference evidence="2" key="1">
    <citation type="submission" date="2016-10" db="EMBL/GenBank/DDBJ databases">
        <authorList>
            <person name="Varghese N."/>
            <person name="Submissions S."/>
        </authorList>
    </citation>
    <scope>NUCLEOTIDE SEQUENCE [LARGE SCALE GENOMIC DNA]</scope>
    <source>
        <strain evidence="2">CGMCC 1.11014</strain>
    </source>
</reference>
<name>A0A1I7L815_9BURK</name>
<evidence type="ECO:0000313" key="2">
    <source>
        <dbReference type="Proteomes" id="UP000199391"/>
    </source>
</evidence>
<dbReference type="STRING" id="1035707.SAMN05216552_1024101"/>